<evidence type="ECO:0000256" key="2">
    <source>
        <dbReference type="ARBA" id="ARBA00022741"/>
    </source>
</evidence>
<keyword evidence="16" id="KW-1185">Reference proteome</keyword>
<feature type="region of interest" description="Disordered" evidence="12">
    <location>
        <begin position="943"/>
        <end position="963"/>
    </location>
</feature>
<dbReference type="Gene3D" id="1.10.10.160">
    <property type="match status" value="1"/>
</dbReference>
<evidence type="ECO:0000256" key="5">
    <source>
        <dbReference type="ARBA" id="ARBA00022840"/>
    </source>
</evidence>
<dbReference type="PROSITE" id="PS51217">
    <property type="entry name" value="UVRD_HELICASE_CTER"/>
    <property type="match status" value="1"/>
</dbReference>
<dbReference type="GO" id="GO:0043138">
    <property type="term" value="F:3'-5' DNA helicase activity"/>
    <property type="evidence" value="ECO:0007669"/>
    <property type="project" value="UniProtKB-EC"/>
</dbReference>
<feature type="compositionally biased region" description="Basic residues" evidence="12">
    <location>
        <begin position="862"/>
        <end position="873"/>
    </location>
</feature>
<organism evidence="15 16">
    <name type="scientific">Cryoendolithus antarcticus</name>
    <dbReference type="NCBI Taxonomy" id="1507870"/>
    <lineage>
        <taxon>Eukaryota</taxon>
        <taxon>Fungi</taxon>
        <taxon>Dikarya</taxon>
        <taxon>Ascomycota</taxon>
        <taxon>Pezizomycotina</taxon>
        <taxon>Dothideomycetes</taxon>
        <taxon>Dothideomycetidae</taxon>
        <taxon>Cladosporiales</taxon>
        <taxon>Cladosporiaceae</taxon>
        <taxon>Cryoendolithus</taxon>
    </lineage>
</organism>
<dbReference type="CDD" id="cd17932">
    <property type="entry name" value="DEXQc_UvrD"/>
    <property type="match status" value="1"/>
</dbReference>
<keyword evidence="3 11" id="KW-0378">Hydrolase</keyword>
<dbReference type="Pfam" id="PF13361">
    <property type="entry name" value="UvrD_C"/>
    <property type="match status" value="1"/>
</dbReference>
<evidence type="ECO:0000256" key="8">
    <source>
        <dbReference type="ARBA" id="ARBA00034617"/>
    </source>
</evidence>
<feature type="binding site" evidence="11">
    <location>
        <begin position="27"/>
        <end position="34"/>
    </location>
    <ligand>
        <name>ATP</name>
        <dbReference type="ChEBI" id="CHEBI:30616"/>
    </ligand>
</feature>
<comment type="similarity">
    <text evidence="1">Belongs to the helicase family. UvrD subfamily.</text>
</comment>
<dbReference type="InterPro" id="IPR027417">
    <property type="entry name" value="P-loop_NTPase"/>
</dbReference>
<feature type="region of interest" description="Disordered" evidence="12">
    <location>
        <begin position="812"/>
        <end position="896"/>
    </location>
</feature>
<dbReference type="AlphaFoldDB" id="A0A1V8SQ85"/>
<keyword evidence="4 11" id="KW-0347">Helicase</keyword>
<dbReference type="GO" id="GO:0003677">
    <property type="term" value="F:DNA binding"/>
    <property type="evidence" value="ECO:0007669"/>
    <property type="project" value="UniProtKB-KW"/>
</dbReference>
<keyword evidence="2 11" id="KW-0547">Nucleotide-binding</keyword>
<protein>
    <recommendedName>
        <fullName evidence="9">DNA 3'-5' helicase</fullName>
        <ecNumber evidence="9">5.6.2.4</ecNumber>
    </recommendedName>
</protein>
<evidence type="ECO:0000256" key="4">
    <source>
        <dbReference type="ARBA" id="ARBA00022806"/>
    </source>
</evidence>
<evidence type="ECO:0000256" key="1">
    <source>
        <dbReference type="ARBA" id="ARBA00009922"/>
    </source>
</evidence>
<dbReference type="PROSITE" id="PS51198">
    <property type="entry name" value="UVRD_HELICASE_ATP_BIND"/>
    <property type="match status" value="1"/>
</dbReference>
<accession>A0A1V8SQ85</accession>
<dbReference type="PANTHER" id="PTHR11070">
    <property type="entry name" value="UVRD / RECB / PCRA DNA HELICASE FAMILY MEMBER"/>
    <property type="match status" value="1"/>
</dbReference>
<evidence type="ECO:0000256" key="9">
    <source>
        <dbReference type="ARBA" id="ARBA00034808"/>
    </source>
</evidence>
<dbReference type="GO" id="GO:0005634">
    <property type="term" value="C:nucleus"/>
    <property type="evidence" value="ECO:0007669"/>
    <property type="project" value="TreeGrafter"/>
</dbReference>
<dbReference type="Pfam" id="PF00580">
    <property type="entry name" value="UvrD-helicase"/>
    <property type="match status" value="1"/>
</dbReference>
<evidence type="ECO:0000256" key="6">
    <source>
        <dbReference type="ARBA" id="ARBA00023125"/>
    </source>
</evidence>
<feature type="region of interest" description="Disordered" evidence="12">
    <location>
        <begin position="767"/>
        <end position="799"/>
    </location>
</feature>
<gene>
    <name evidence="15" type="ORF">B0A48_13305</name>
</gene>
<dbReference type="STRING" id="1507870.A0A1V8SQ85"/>
<dbReference type="FunCoup" id="A0A1V8SQ85">
    <property type="interactions" value="389"/>
</dbReference>
<dbReference type="SUPFAM" id="SSF52540">
    <property type="entry name" value="P-loop containing nucleoside triphosphate hydrolases"/>
    <property type="match status" value="1"/>
</dbReference>
<dbReference type="Gene3D" id="1.10.486.10">
    <property type="entry name" value="PCRA, domain 4"/>
    <property type="match status" value="1"/>
</dbReference>
<dbReference type="GO" id="GO:0005524">
    <property type="term" value="F:ATP binding"/>
    <property type="evidence" value="ECO:0007669"/>
    <property type="project" value="UniProtKB-UniRule"/>
</dbReference>
<name>A0A1V8SQ85_9PEZI</name>
<feature type="compositionally biased region" description="Polar residues" evidence="12">
    <location>
        <begin position="840"/>
        <end position="849"/>
    </location>
</feature>
<keyword evidence="5 11" id="KW-0067">ATP-binding</keyword>
<keyword evidence="6" id="KW-0238">DNA-binding</keyword>
<evidence type="ECO:0000256" key="3">
    <source>
        <dbReference type="ARBA" id="ARBA00022801"/>
    </source>
</evidence>
<dbReference type="EMBL" id="NAJO01000032">
    <property type="protein sequence ID" value="OQO01062.1"/>
    <property type="molecule type" value="Genomic_DNA"/>
</dbReference>
<feature type="domain" description="UvrD-like helicase C-terminal" evidence="14">
    <location>
        <begin position="281"/>
        <end position="589"/>
    </location>
</feature>
<comment type="caution">
    <text evidence="15">The sequence shown here is derived from an EMBL/GenBank/DDBJ whole genome shotgun (WGS) entry which is preliminary data.</text>
</comment>
<dbReference type="PANTHER" id="PTHR11070:SF2">
    <property type="entry name" value="ATP-DEPENDENT DNA HELICASE SRS2"/>
    <property type="match status" value="1"/>
</dbReference>
<dbReference type="EC" id="5.6.2.4" evidence="9"/>
<dbReference type="InterPro" id="IPR000212">
    <property type="entry name" value="DNA_helicase_UvrD/REP"/>
</dbReference>
<dbReference type="GO" id="GO:0016787">
    <property type="term" value="F:hydrolase activity"/>
    <property type="evidence" value="ECO:0007669"/>
    <property type="project" value="UniProtKB-UniRule"/>
</dbReference>
<dbReference type="InterPro" id="IPR014017">
    <property type="entry name" value="DNA_helicase_UvrD-like_C"/>
</dbReference>
<comment type="catalytic activity">
    <reaction evidence="10">
        <text>ATP + H2O = ADP + phosphate + H(+)</text>
        <dbReference type="Rhea" id="RHEA:13065"/>
        <dbReference type="ChEBI" id="CHEBI:15377"/>
        <dbReference type="ChEBI" id="CHEBI:15378"/>
        <dbReference type="ChEBI" id="CHEBI:30616"/>
        <dbReference type="ChEBI" id="CHEBI:43474"/>
        <dbReference type="ChEBI" id="CHEBI:456216"/>
        <dbReference type="EC" id="5.6.2.4"/>
    </reaction>
</comment>
<reference evidence="16" key="1">
    <citation type="submission" date="2017-03" db="EMBL/GenBank/DDBJ databases">
        <title>Genomes of endolithic fungi from Antarctica.</title>
        <authorList>
            <person name="Coleine C."/>
            <person name="Masonjones S."/>
            <person name="Stajich J.E."/>
        </authorList>
    </citation>
    <scope>NUCLEOTIDE SEQUENCE [LARGE SCALE GENOMIC DNA]</scope>
    <source>
        <strain evidence="16">CCFEE 5527</strain>
    </source>
</reference>
<evidence type="ECO:0000313" key="16">
    <source>
        <dbReference type="Proteomes" id="UP000192596"/>
    </source>
</evidence>
<dbReference type="InParanoid" id="A0A1V8SQ85"/>
<evidence type="ECO:0000256" key="7">
    <source>
        <dbReference type="ARBA" id="ARBA00023235"/>
    </source>
</evidence>
<comment type="catalytic activity">
    <reaction evidence="8">
        <text>Couples ATP hydrolysis with the unwinding of duplex DNA by translocating in the 3'-5' direction.</text>
        <dbReference type="EC" id="5.6.2.4"/>
    </reaction>
</comment>
<keyword evidence="7" id="KW-0413">Isomerase</keyword>
<dbReference type="InterPro" id="IPR013986">
    <property type="entry name" value="DExx_box_DNA_helicase_dom_sf"/>
</dbReference>
<dbReference type="OrthoDB" id="1470711at2759"/>
<dbReference type="GO" id="GO:0000725">
    <property type="term" value="P:recombinational repair"/>
    <property type="evidence" value="ECO:0007669"/>
    <property type="project" value="TreeGrafter"/>
</dbReference>
<evidence type="ECO:0000256" key="12">
    <source>
        <dbReference type="SAM" id="MobiDB-lite"/>
    </source>
</evidence>
<dbReference type="Proteomes" id="UP000192596">
    <property type="component" value="Unassembled WGS sequence"/>
</dbReference>
<evidence type="ECO:0000259" key="13">
    <source>
        <dbReference type="PROSITE" id="PS51198"/>
    </source>
</evidence>
<evidence type="ECO:0000256" key="11">
    <source>
        <dbReference type="PROSITE-ProRule" id="PRU00560"/>
    </source>
</evidence>
<feature type="domain" description="UvrD-like helicase ATP-binding" evidence="13">
    <location>
        <begin position="6"/>
        <end position="280"/>
    </location>
</feature>
<evidence type="ECO:0000259" key="14">
    <source>
        <dbReference type="PROSITE" id="PS51217"/>
    </source>
</evidence>
<evidence type="ECO:0000256" key="10">
    <source>
        <dbReference type="ARBA" id="ARBA00048988"/>
    </source>
</evidence>
<dbReference type="CDD" id="cd18807">
    <property type="entry name" value="SF1_C_UvrD"/>
    <property type="match status" value="1"/>
</dbReference>
<evidence type="ECO:0000313" key="15">
    <source>
        <dbReference type="EMBL" id="OQO01062.1"/>
    </source>
</evidence>
<feature type="compositionally biased region" description="Basic and acidic residues" evidence="12">
    <location>
        <begin position="771"/>
        <end position="781"/>
    </location>
</feature>
<proteinExistence type="inferred from homology"/>
<dbReference type="InterPro" id="IPR014016">
    <property type="entry name" value="UvrD-like_ATP-bd"/>
</dbReference>
<dbReference type="Gene3D" id="3.40.50.300">
    <property type="entry name" value="P-loop containing nucleotide triphosphate hydrolases"/>
    <property type="match status" value="2"/>
</dbReference>
<feature type="compositionally biased region" description="Polar residues" evidence="12">
    <location>
        <begin position="874"/>
        <end position="895"/>
    </location>
</feature>
<sequence length="963" mass="106231">MDGILTGLNTAQRTAVTSEASVLQVLAPPGSGKTKTLTARVAYFIAHRQLKPWNIIVCTFTVKAAREMQERIRGFVGDEVAKKLKIGTFHGIALRYLRQYGKHVGLGDNFGVADTTDSKDIVKRIIVQTQSELDPAAARNRISAQKSKGVSAEQFASIVSKNVEQRDFSQVFSLYQAQLKACNLLDYDDLLLVCVELLRSHPECVANVEALLVDEFQDTNGVQYELMNLLAQRRNVITIVGDPDQSIYGWRSAEIKNLGRMKEQWSDTLTVNLEENYRSSGAILHAAQKIIEQDESRPPKKLQATHGIGQRPVLRKLPQARHEADWLTSEVKRMRALTGNMLELSDFAVLLRSAALSRPIETSLGAAGMPYRMIGGMKFYDRVEVKMLLDYLRVIDQPSHNEALARVINVPSRKVGDKTVEGLQREASNKGLSLWTLILGFAQGRTKVTTNLNAPAQRGIEQFVNVVLTLQKKLAAEPSGLYELFAQLQKMIGLQDYLKTKYPDDHETRWSNVEELMALAIDAQVQASTELDREQEAHAPAYGEEAVEESALTAFLANAALAASIDEKAVADGEKVHQVTISTIHAAKGLEWPVVFIPACYEGSIPHSRAEDNDEERRLLYVGMTRAQAMLYLSCPGKSTRQEDTTMSSFLEQPGVSSFFEEHGPSISHAEVQSLAVTLRRKCPDVAATATTTAALDLQEDNYWPLTGEMPFTEAPWQEGAHQNPAVPVFGNARSASWANDATHPSEPIASGFGFTSVRDRFQNLMEEQEEKQSLKLDRLASKHQGGQGPKGKKRQIEGQGSIATFFEKKAKTVEDAQPVPESELPVSLPPHARPLRDISNLNPKSMQWNKPPDKPASLLAHKPRTAPLHKRQPTTCEAVSRATHGSESRTSPTAEVSIDRPRAYHTDADLRLAPASTTSAALPPFKPPASLHTTSMQAVAARGPTLGMRRSMQGWSARGGKR</sequence>